<gene>
    <name evidence="5" type="ORF">KIN20_031492</name>
</gene>
<evidence type="ECO:0000313" key="6">
    <source>
        <dbReference type="Proteomes" id="UP001196413"/>
    </source>
</evidence>
<protein>
    <recommendedName>
        <fullName evidence="7">Anaphase-promoting complex subunit 1</fullName>
    </recommendedName>
</protein>
<dbReference type="AlphaFoldDB" id="A0AAD5R5K1"/>
<evidence type="ECO:0000313" key="5">
    <source>
        <dbReference type="EMBL" id="KAJ1369903.1"/>
    </source>
</evidence>
<dbReference type="EMBL" id="JAHQIW010006697">
    <property type="protein sequence ID" value="KAJ1369903.1"/>
    <property type="molecule type" value="Genomic_DNA"/>
</dbReference>
<dbReference type="GO" id="GO:0070979">
    <property type="term" value="P:protein K11-linked ubiquitination"/>
    <property type="evidence" value="ECO:0007669"/>
    <property type="project" value="TreeGrafter"/>
</dbReference>
<dbReference type="InterPro" id="IPR011989">
    <property type="entry name" value="ARM-like"/>
</dbReference>
<dbReference type="Gene3D" id="1.25.10.10">
    <property type="entry name" value="Leucine-rich Repeat Variant"/>
    <property type="match status" value="1"/>
</dbReference>
<accession>A0AAD5R5K1</accession>
<evidence type="ECO:0000256" key="3">
    <source>
        <dbReference type="ARBA" id="ARBA00022776"/>
    </source>
</evidence>
<comment type="similarity">
    <text evidence="1">Belongs to the APC1 family.</text>
</comment>
<keyword evidence="4" id="KW-0131">Cell cycle</keyword>
<dbReference type="GO" id="GO:0031145">
    <property type="term" value="P:anaphase-promoting complex-dependent catabolic process"/>
    <property type="evidence" value="ECO:0007669"/>
    <property type="project" value="TreeGrafter"/>
</dbReference>
<dbReference type="InterPro" id="IPR024990">
    <property type="entry name" value="Apc1"/>
</dbReference>
<evidence type="ECO:0000256" key="1">
    <source>
        <dbReference type="ARBA" id="ARBA00010547"/>
    </source>
</evidence>
<reference evidence="5" key="1">
    <citation type="submission" date="2021-06" db="EMBL/GenBank/DDBJ databases">
        <title>Parelaphostrongylus tenuis whole genome reference sequence.</title>
        <authorList>
            <person name="Garwood T.J."/>
            <person name="Larsen P.A."/>
            <person name="Fountain-Jones N.M."/>
            <person name="Garbe J.R."/>
            <person name="Macchietto M.G."/>
            <person name="Kania S.A."/>
            <person name="Gerhold R.W."/>
            <person name="Richards J.E."/>
            <person name="Wolf T.M."/>
        </authorList>
    </citation>
    <scope>NUCLEOTIDE SEQUENCE</scope>
    <source>
        <strain evidence="5">MNPRO001-30</strain>
        <tissue evidence="5">Meninges</tissue>
    </source>
</reference>
<dbReference type="GO" id="GO:0005680">
    <property type="term" value="C:anaphase-promoting complex"/>
    <property type="evidence" value="ECO:0007669"/>
    <property type="project" value="InterPro"/>
</dbReference>
<keyword evidence="3" id="KW-0498">Mitosis</keyword>
<evidence type="ECO:0000256" key="4">
    <source>
        <dbReference type="ARBA" id="ARBA00023306"/>
    </source>
</evidence>
<keyword evidence="6" id="KW-1185">Reference proteome</keyword>
<name>A0AAD5R5K1_PARTN</name>
<comment type="caution">
    <text evidence="5">The sequence shown here is derived from an EMBL/GenBank/DDBJ whole genome shotgun (WGS) entry which is preliminary data.</text>
</comment>
<dbReference type="GO" id="GO:0060090">
    <property type="term" value="F:molecular adaptor activity"/>
    <property type="evidence" value="ECO:0007669"/>
    <property type="project" value="TreeGrafter"/>
</dbReference>
<proteinExistence type="inferred from homology"/>
<dbReference type="Proteomes" id="UP001196413">
    <property type="component" value="Unassembled WGS sequence"/>
</dbReference>
<keyword evidence="2" id="KW-0132">Cell division</keyword>
<organism evidence="5 6">
    <name type="scientific">Parelaphostrongylus tenuis</name>
    <name type="common">Meningeal worm</name>
    <dbReference type="NCBI Taxonomy" id="148309"/>
    <lineage>
        <taxon>Eukaryota</taxon>
        <taxon>Metazoa</taxon>
        <taxon>Ecdysozoa</taxon>
        <taxon>Nematoda</taxon>
        <taxon>Chromadorea</taxon>
        <taxon>Rhabditida</taxon>
        <taxon>Rhabditina</taxon>
        <taxon>Rhabditomorpha</taxon>
        <taxon>Strongyloidea</taxon>
        <taxon>Metastrongylidae</taxon>
        <taxon>Parelaphostrongylus</taxon>
    </lineage>
</organism>
<dbReference type="GO" id="GO:0051301">
    <property type="term" value="P:cell division"/>
    <property type="evidence" value="ECO:0007669"/>
    <property type="project" value="UniProtKB-KW"/>
</dbReference>
<dbReference type="PANTHER" id="PTHR12827:SF3">
    <property type="entry name" value="ANAPHASE-PROMOTING COMPLEX SUBUNIT 1"/>
    <property type="match status" value="1"/>
</dbReference>
<evidence type="ECO:0000256" key="2">
    <source>
        <dbReference type="ARBA" id="ARBA00022618"/>
    </source>
</evidence>
<evidence type="ECO:0008006" key="7">
    <source>
        <dbReference type="Google" id="ProtNLM"/>
    </source>
</evidence>
<dbReference type="PANTHER" id="PTHR12827">
    <property type="entry name" value="MEIOTIC CHECKPOINT REGULATOR TSG24 FAMILY MEMBER"/>
    <property type="match status" value="1"/>
</dbReference>
<sequence>MQRLLGRSWERRLRLDTSQVDKVAEIIFSTRKTPAQKSDALISEFGFTRWTIGQLPSSIGLLLGSIIVGKHTSTELFQFKRPQTVSSFPQPDEIAQIARIRWPRDVRRDNVRAMLDSTKPVLIATQHLDAGTDGEIREAQEQFLLATWTRYLSQAFGRAFFNFRTVLPNPAEALTVPNLCLSARIYPSNLTYDLTSTEHLKHLREWGEFYNGIAAGLSIVGADVTRVDHEWLTLCHTNDKISPPTAAGLLYAFGMNGHLPNFNTFHIHEVLASLDKFPSIALLLGMAMSKLGTGDRQVHKMLTTHLPFLMGPTMLNLKIDPLIQTSAVAGLGLLFAQTGHTKVVNKLLNEIGKSLRADEEPSPELPAYKLSAGFAIGLICLGLGDEIAAARPPFKEKLPSIPDRLRTLMIGGPKDKCVFIQPQLLTCSDTQAATTTSQESRSNHVREGTNVNVHMTAHPATIALGLMYMRTGNLQIAGDLECRTRYLCLKKYVQMCLKFPSDVEVTISDREQAYWDELVDRETVAEVYLYAMTAACFAIALKFSGIIGETYEDILKILNSAEEHRMLFLMHDFNIENIEWPARHLVKAAHRSVVNLCADMILLSMAILNVGRGKVNTIRFARYRRSQDCELSFWAHNLWKYNEEMSVHRSLAMLFLGEGRYGFKRDNLAIALLVISMYPIVAHHVADNRLYHQPLRFLWTQAVEPRLLVPMCRKKNKPIRCDIEMRFKDSSLRPCYCSAPMMLPPIEDLTLIELSGAGVEKIRFDLTKEDRKNELIEILTTGHGRVPVTVTESCLDDNELAQQKDWTLRQIFDHRVERPGGKAVKFAKEYERMKMSSHPGGPGDLRWRSIDSVPAIRQYLKTLHMEITSSPPSLASFVVDDVKLASCVAKYVDNNSLANRLDIEAQRLEHATEL</sequence>
<dbReference type="GO" id="GO:0007091">
    <property type="term" value="P:metaphase/anaphase transition of mitotic cell cycle"/>
    <property type="evidence" value="ECO:0007669"/>
    <property type="project" value="TreeGrafter"/>
</dbReference>